<dbReference type="GO" id="GO:0004604">
    <property type="term" value="F:phosphoadenylyl-sulfate reductase (thioredoxin) activity"/>
    <property type="evidence" value="ECO:0007669"/>
    <property type="project" value="UniProtKB-UniRule"/>
</dbReference>
<dbReference type="PROSITE" id="PS51722">
    <property type="entry name" value="G_TR_2"/>
    <property type="match status" value="1"/>
</dbReference>
<comment type="catalytic activity">
    <reaction evidence="8">
        <text>[thioredoxin]-disulfide + sulfite + adenosine 3',5'-bisphosphate + 2 H(+) = [thioredoxin]-dithiol + 3'-phosphoadenylyl sulfate</text>
        <dbReference type="Rhea" id="RHEA:11724"/>
        <dbReference type="Rhea" id="RHEA-COMP:10698"/>
        <dbReference type="Rhea" id="RHEA-COMP:10700"/>
        <dbReference type="ChEBI" id="CHEBI:15378"/>
        <dbReference type="ChEBI" id="CHEBI:17359"/>
        <dbReference type="ChEBI" id="CHEBI:29950"/>
        <dbReference type="ChEBI" id="CHEBI:50058"/>
        <dbReference type="ChEBI" id="CHEBI:58339"/>
        <dbReference type="ChEBI" id="CHEBI:58343"/>
        <dbReference type="EC" id="1.8.4.8"/>
    </reaction>
</comment>
<gene>
    <name evidence="8" type="primary">cysH</name>
    <name evidence="10" type="ORF">COU30_02260</name>
</gene>
<dbReference type="SUPFAM" id="SSF52402">
    <property type="entry name" value="Adenine nucleotide alpha hydrolases-like"/>
    <property type="match status" value="1"/>
</dbReference>
<dbReference type="NCBIfam" id="NF002537">
    <property type="entry name" value="PRK02090.1"/>
    <property type="match status" value="1"/>
</dbReference>
<evidence type="ECO:0000256" key="7">
    <source>
        <dbReference type="ARBA" id="ARBA00023134"/>
    </source>
</evidence>
<dbReference type="SUPFAM" id="SSF50465">
    <property type="entry name" value="EF-Tu/eEF-1alpha/eIF2-gamma C-terminal domain"/>
    <property type="match status" value="1"/>
</dbReference>
<reference evidence="11" key="1">
    <citation type="submission" date="2017-09" db="EMBL/GenBank/DDBJ databases">
        <title>Depth-based differentiation of microbial function through sediment-hosted aquifers and enrichment of novel symbionts in the deep terrestrial subsurface.</title>
        <authorList>
            <person name="Probst A.J."/>
            <person name="Ladd B."/>
            <person name="Jarett J.K."/>
            <person name="Geller-Mcgrath D.E."/>
            <person name="Sieber C.M.K."/>
            <person name="Emerson J.B."/>
            <person name="Anantharaman K."/>
            <person name="Thomas B.C."/>
            <person name="Malmstrom R."/>
            <person name="Stieglmeier M."/>
            <person name="Klingl A."/>
            <person name="Woyke T."/>
            <person name="Ryan C.M."/>
            <person name="Banfield J.F."/>
        </authorList>
    </citation>
    <scope>NUCLEOTIDE SEQUENCE [LARGE SCALE GENOMIC DNA]</scope>
</reference>
<evidence type="ECO:0000256" key="6">
    <source>
        <dbReference type="ARBA" id="ARBA00023002"/>
    </source>
</evidence>
<dbReference type="Gene3D" id="3.40.50.300">
    <property type="entry name" value="P-loop containing nucleotide triphosphate hydrolases"/>
    <property type="match status" value="1"/>
</dbReference>
<dbReference type="Pfam" id="PF00009">
    <property type="entry name" value="GTP_EFTU"/>
    <property type="match status" value="1"/>
</dbReference>
<dbReference type="InterPro" id="IPR000795">
    <property type="entry name" value="T_Tr_GTP-bd_dom"/>
</dbReference>
<evidence type="ECO:0000256" key="5">
    <source>
        <dbReference type="ARBA" id="ARBA00022840"/>
    </source>
</evidence>
<evidence type="ECO:0000256" key="2">
    <source>
        <dbReference type="ARBA" id="ARBA00022679"/>
    </source>
</evidence>
<keyword evidence="3" id="KW-0548">Nucleotidyltransferase</keyword>
<dbReference type="GO" id="GO:0019379">
    <property type="term" value="P:sulfate assimilation, phosphoadenylyl sulfate reduction by phosphoadenylyl-sulfate reductase (thioredoxin)"/>
    <property type="evidence" value="ECO:0007669"/>
    <property type="project" value="UniProtKB-UniRule"/>
</dbReference>
<feature type="domain" description="Tr-type G" evidence="9">
    <location>
        <begin position="11"/>
        <end position="222"/>
    </location>
</feature>
<comment type="caution">
    <text evidence="10">The sequence shown here is derived from an EMBL/GenBank/DDBJ whole genome shotgun (WGS) entry which is preliminary data.</text>
</comment>
<comment type="subcellular location">
    <subcellularLocation>
        <location evidence="8">Cytoplasm</location>
    </subcellularLocation>
</comment>
<dbReference type="CDD" id="cd04095">
    <property type="entry name" value="CysN_NoDQ_III"/>
    <property type="match status" value="1"/>
</dbReference>
<dbReference type="InterPro" id="IPR009001">
    <property type="entry name" value="Transl_elong_EF1A/Init_IF2_C"/>
</dbReference>
<dbReference type="InterPro" id="IPR044139">
    <property type="entry name" value="CysN_NoDQ_III"/>
</dbReference>
<evidence type="ECO:0000256" key="8">
    <source>
        <dbReference type="HAMAP-Rule" id="MF_00063"/>
    </source>
</evidence>
<evidence type="ECO:0000259" key="9">
    <source>
        <dbReference type="PROSITE" id="PS51722"/>
    </source>
</evidence>
<dbReference type="InterPro" id="IPR002500">
    <property type="entry name" value="PAPS_reduct_dom"/>
</dbReference>
<evidence type="ECO:0000256" key="4">
    <source>
        <dbReference type="ARBA" id="ARBA00022741"/>
    </source>
</evidence>
<proteinExistence type="inferred from homology"/>
<dbReference type="CDD" id="cd04166">
    <property type="entry name" value="CysN_ATPS"/>
    <property type="match status" value="1"/>
</dbReference>
<dbReference type="SUPFAM" id="SSF50447">
    <property type="entry name" value="Translation proteins"/>
    <property type="match status" value="1"/>
</dbReference>
<dbReference type="InterPro" id="IPR041757">
    <property type="entry name" value="CysN_GTP-bd"/>
</dbReference>
<dbReference type="EC" id="1.8.4.8" evidence="8"/>
<dbReference type="InterPro" id="IPR044138">
    <property type="entry name" value="CysN_II"/>
</dbReference>
<keyword evidence="5" id="KW-0067">ATP-binding</keyword>
<dbReference type="InterPro" id="IPR050100">
    <property type="entry name" value="TRAFAC_GTPase_members"/>
</dbReference>
<dbReference type="PANTHER" id="PTHR23115">
    <property type="entry name" value="TRANSLATION FACTOR"/>
    <property type="match status" value="1"/>
</dbReference>
<dbReference type="InterPro" id="IPR011779">
    <property type="entry name" value="SO4_adenylTrfase_lsu"/>
</dbReference>
<keyword evidence="2" id="KW-0808">Transferase</keyword>
<keyword evidence="8" id="KW-0963">Cytoplasm</keyword>
<dbReference type="Pfam" id="PF22594">
    <property type="entry name" value="GTP-eEF1A_C"/>
    <property type="match status" value="1"/>
</dbReference>
<dbReference type="CDD" id="cd03695">
    <property type="entry name" value="CysN_NodQ_II"/>
    <property type="match status" value="1"/>
</dbReference>
<keyword evidence="4" id="KW-0547">Nucleotide-binding</keyword>
<dbReference type="InterPro" id="IPR054696">
    <property type="entry name" value="GTP-eEF1A_C"/>
</dbReference>
<evidence type="ECO:0000313" key="11">
    <source>
        <dbReference type="Proteomes" id="UP000228528"/>
    </source>
</evidence>
<dbReference type="NCBIfam" id="TIGR02034">
    <property type="entry name" value="CysN"/>
    <property type="match status" value="1"/>
</dbReference>
<dbReference type="InterPro" id="IPR009000">
    <property type="entry name" value="Transl_B-barrel_sf"/>
</dbReference>
<dbReference type="InterPro" id="IPR027417">
    <property type="entry name" value="P-loop_NTPase"/>
</dbReference>
<evidence type="ECO:0000256" key="3">
    <source>
        <dbReference type="ARBA" id="ARBA00022695"/>
    </source>
</evidence>
<dbReference type="GO" id="GO:0070814">
    <property type="term" value="P:hydrogen sulfide biosynthetic process"/>
    <property type="evidence" value="ECO:0007669"/>
    <property type="project" value="UniProtKB-UniRule"/>
</dbReference>
<dbReference type="UniPathway" id="UPA00140">
    <property type="reaction ID" value="UER00206"/>
</dbReference>
<sequence>MENKRKYNRNMELLTLVIAGSVDDGKSTLIGRLLYDTGNVYEDQIQAVENTEHIEDELDYSLFTDGLEAEREQKITIDVAYRYFSSNQRTFIIADVPGHEEYTRNMVTGASHSQVALIVIDARKGMTVQTRRHFFVLSLLNIPHVAVVVNKMDMVSYDQGVFENIRDDVQLFTRNIGIKNIQFIPVSALKGDMVATRGNNLLWYFGQTVLEYIHDVPVISSRNMVDARFPVQYVVRPDQDFRGYAGTVAGGVFLVGDNIKVLPSGVESFIEHISVAEEDVSYAFNGQAAVMSFVDQIDVSRGDIVVRVGNEPIVSNNIDAVVFWFNKQPAVKKNRYIIKQTTKETFCFINTVFSVIDVLNGEYQEASQVELNQIGKVRFTTHEPFVFDSYKKNKKLGSFILIDEVTGDTVAAGVITPSEKKMLPDIQEEPLLLDVPKKNITLEEKVELSKIIIEHAFLVHPNLFVACSFGKDSRVIADLVMQIKSDALFVSIDTGYEFPETLRFAKELEQEIHMNLLWVRPTEDDISEIKSTFANSFIHEGQYMCCAMKKPAIVPILDKYDAWITGLRRDESVQRQYTPIIEKSENIVKYNPIAFWTKDDVWEYLRTYKLSYHPLYNEGYTSLGCEPCTKKSDVANEERKGRFHDTGNNECGLHI</sequence>
<dbReference type="GO" id="GO:0005737">
    <property type="term" value="C:cytoplasm"/>
    <property type="evidence" value="ECO:0007669"/>
    <property type="project" value="UniProtKB-SubCell"/>
</dbReference>
<dbReference type="Gene3D" id="2.40.30.10">
    <property type="entry name" value="Translation factors"/>
    <property type="match status" value="2"/>
</dbReference>
<name>A0A2M6P210_9BACT</name>
<dbReference type="Proteomes" id="UP000228528">
    <property type="component" value="Unassembled WGS sequence"/>
</dbReference>
<evidence type="ECO:0000313" key="10">
    <source>
        <dbReference type="EMBL" id="PIR77470.1"/>
    </source>
</evidence>
<keyword evidence="6 8" id="KW-0560">Oxidoreductase</keyword>
<dbReference type="AlphaFoldDB" id="A0A2M6P210"/>
<dbReference type="Pfam" id="PF01507">
    <property type="entry name" value="PAPS_reduct"/>
    <property type="match status" value="1"/>
</dbReference>
<comment type="function">
    <text evidence="8">Catalyzes the formation of sulfite from phosphoadenosine 5'-phosphosulfate (PAPS) using thioredoxin as an electron donor.</text>
</comment>
<keyword evidence="7" id="KW-0342">GTP-binding</keyword>
<dbReference type="GO" id="GO:0016779">
    <property type="term" value="F:nucleotidyltransferase activity"/>
    <property type="evidence" value="ECO:0007669"/>
    <property type="project" value="UniProtKB-KW"/>
</dbReference>
<dbReference type="HAMAP" id="MF_00063">
    <property type="entry name" value="CysH"/>
    <property type="match status" value="1"/>
</dbReference>
<dbReference type="PRINTS" id="PR00315">
    <property type="entry name" value="ELONGATNFCT"/>
</dbReference>
<evidence type="ECO:0000256" key="1">
    <source>
        <dbReference type="ARBA" id="ARBA00009732"/>
    </source>
</evidence>
<dbReference type="GO" id="GO:0005524">
    <property type="term" value="F:ATP binding"/>
    <property type="evidence" value="ECO:0007669"/>
    <property type="project" value="UniProtKB-KW"/>
</dbReference>
<comment type="pathway">
    <text evidence="8">Sulfur metabolism; hydrogen sulfide biosynthesis; sulfite from sulfate: step 3/3.</text>
</comment>
<dbReference type="InterPro" id="IPR004511">
    <property type="entry name" value="PAPS/APS_Rdtase"/>
</dbReference>
<dbReference type="SUPFAM" id="SSF52540">
    <property type="entry name" value="P-loop containing nucleoside triphosphate hydrolases"/>
    <property type="match status" value="1"/>
</dbReference>
<dbReference type="Gene3D" id="3.40.50.620">
    <property type="entry name" value="HUPs"/>
    <property type="match status" value="1"/>
</dbReference>
<comment type="similarity">
    <text evidence="1 8">Belongs to the PAPS reductase family. CysH subfamily.</text>
</comment>
<dbReference type="GO" id="GO:0005525">
    <property type="term" value="F:GTP binding"/>
    <property type="evidence" value="ECO:0007669"/>
    <property type="project" value="UniProtKB-KW"/>
</dbReference>
<feature type="active site" description="Nucleophile; cysteine thiosulfonate intermediate" evidence="8">
    <location>
        <position position="651"/>
    </location>
</feature>
<protein>
    <recommendedName>
        <fullName evidence="8">Phosphoadenosine 5'-phosphosulfate reductase</fullName>
        <shortName evidence="8">PAPS reductase</shortName>
        <ecNumber evidence="8">1.8.4.8</ecNumber>
    </recommendedName>
    <alternativeName>
        <fullName evidence="8">3'-phosphoadenylylsulfate reductase</fullName>
    </alternativeName>
    <alternativeName>
        <fullName evidence="8">PAPS reductase, thioredoxin dependent</fullName>
    </alternativeName>
    <alternativeName>
        <fullName evidence="8">PAPS sulfotransferase</fullName>
    </alternativeName>
    <alternativeName>
        <fullName evidence="8">PAdoPS reductase</fullName>
    </alternativeName>
</protein>
<dbReference type="EMBL" id="PFBW01000101">
    <property type="protein sequence ID" value="PIR77470.1"/>
    <property type="molecule type" value="Genomic_DNA"/>
</dbReference>
<accession>A0A2M6P210</accession>
<organism evidence="10 11">
    <name type="scientific">Candidatus Magasanikbacteria bacterium CG10_big_fil_rev_8_21_14_0_10_38_6</name>
    <dbReference type="NCBI Taxonomy" id="1974647"/>
    <lineage>
        <taxon>Bacteria</taxon>
        <taxon>Candidatus Magasanikiibacteriota</taxon>
    </lineage>
</organism>
<comment type="caution">
    <text evidence="8">Lacks conserved residue(s) required for the propagation of feature annotation.</text>
</comment>
<dbReference type="GO" id="GO:0003924">
    <property type="term" value="F:GTPase activity"/>
    <property type="evidence" value="ECO:0007669"/>
    <property type="project" value="InterPro"/>
</dbReference>
<dbReference type="InterPro" id="IPR014729">
    <property type="entry name" value="Rossmann-like_a/b/a_fold"/>
</dbReference>